<dbReference type="AlphaFoldDB" id="A0A8T2SMS4"/>
<feature type="compositionally biased region" description="Polar residues" evidence="1">
    <location>
        <begin position="379"/>
        <end position="393"/>
    </location>
</feature>
<dbReference type="PROSITE" id="PS50896">
    <property type="entry name" value="LISH"/>
    <property type="match status" value="1"/>
</dbReference>
<dbReference type="InterPro" id="IPR039191">
    <property type="entry name" value="Nopp140-like"/>
</dbReference>
<dbReference type="EMBL" id="CM035423">
    <property type="protein sequence ID" value="KAH7365185.1"/>
    <property type="molecule type" value="Genomic_DNA"/>
</dbReference>
<feature type="compositionally biased region" description="Low complexity" evidence="1">
    <location>
        <begin position="221"/>
        <end position="231"/>
    </location>
</feature>
<feature type="compositionally biased region" description="Basic and acidic residues" evidence="1">
    <location>
        <begin position="184"/>
        <end position="195"/>
    </location>
</feature>
<dbReference type="OMA" id="NIHDSKD"/>
<feature type="domain" description="Srp40 C-terminal" evidence="2">
    <location>
        <begin position="434"/>
        <end position="506"/>
    </location>
</feature>
<dbReference type="InterPro" id="IPR007718">
    <property type="entry name" value="Srp40_C"/>
</dbReference>
<feature type="compositionally biased region" description="Basic and acidic residues" evidence="1">
    <location>
        <begin position="367"/>
        <end position="376"/>
    </location>
</feature>
<feature type="compositionally biased region" description="Basic and acidic residues" evidence="1">
    <location>
        <begin position="317"/>
        <end position="327"/>
    </location>
</feature>
<reference evidence="3" key="1">
    <citation type="submission" date="2021-08" db="EMBL/GenBank/DDBJ databases">
        <title>WGS assembly of Ceratopteris richardii.</title>
        <authorList>
            <person name="Marchant D.B."/>
            <person name="Chen G."/>
            <person name="Jenkins J."/>
            <person name="Shu S."/>
            <person name="Leebens-Mack J."/>
            <person name="Grimwood J."/>
            <person name="Schmutz J."/>
            <person name="Soltis P."/>
            <person name="Soltis D."/>
            <person name="Chen Z.-H."/>
        </authorList>
    </citation>
    <scope>NUCLEOTIDE SEQUENCE</scope>
    <source>
        <strain evidence="3">Whitten #5841</strain>
        <tissue evidence="3">Leaf</tissue>
    </source>
</reference>
<dbReference type="EMBL" id="CM035423">
    <property type="protein sequence ID" value="KAH7365186.1"/>
    <property type="molecule type" value="Genomic_DNA"/>
</dbReference>
<name>A0A8T2SMS4_CERRI</name>
<dbReference type="PANTHER" id="PTHR23216:SF1">
    <property type="entry name" value="NUCLEOLAR AND COILED-BODY PHOSPHOPROTEIN 1"/>
    <property type="match status" value="1"/>
</dbReference>
<feature type="compositionally biased region" description="Polar residues" evidence="1">
    <location>
        <begin position="410"/>
        <end position="421"/>
    </location>
</feature>
<organism evidence="3 4">
    <name type="scientific">Ceratopteris richardii</name>
    <name type="common">Triangle waterfern</name>
    <dbReference type="NCBI Taxonomy" id="49495"/>
    <lineage>
        <taxon>Eukaryota</taxon>
        <taxon>Viridiplantae</taxon>
        <taxon>Streptophyta</taxon>
        <taxon>Embryophyta</taxon>
        <taxon>Tracheophyta</taxon>
        <taxon>Polypodiopsida</taxon>
        <taxon>Polypodiidae</taxon>
        <taxon>Polypodiales</taxon>
        <taxon>Pteridineae</taxon>
        <taxon>Pteridaceae</taxon>
        <taxon>Parkerioideae</taxon>
        <taxon>Ceratopteris</taxon>
    </lineage>
</organism>
<dbReference type="PANTHER" id="PTHR23216">
    <property type="entry name" value="NUCLEOLAR AND COILED-BODY PHOSPHOPROTEIN 1"/>
    <property type="match status" value="1"/>
</dbReference>
<sequence length="512" mass="56228">MAAGAHASEVAAIVASYLRAHGFSKTLKAFVRENGEVNEEMKLIELEDLYNVYISSQANGTLDLGNSKKSKVEGRPLLSQACEDFEDGHVNDGTISKKKKMRKRGKDNSVDAEMQLTKTCQSEADSEKFSKERKKRKAESSDGKDPKVEGPMSDCKKSQATHHETLKHSSNMSLANGDGVHVGMDSENKNADGHTLKRQSKKIRKESNGQGAALQKGENPAALETETAEAVTETRSKEDTQKLSEEIQMPKKKRRKAADLFQNNDIQRECEKKKDAKFEGNSQNHSANVPAIEQPSSKHSKKHDDSTQQNVVSTQSVEKDSMKDGQKISKKKKKKDKKDVSLHDSANGVHELSKSNLQGDVDSATDNEIKKLENDLSPRGTNIQDSKSPNGYSETARETEAGDKDDKISVTPSAMQNGKGSSSDKKAPSGALAFKRVDVGKVEFLDPRLTDNSYWAKDGADDGYGAKAQAVLGLVRGKDFRHEKTKKKRGSYRGGVIGLESHSIKFENSDEE</sequence>
<dbReference type="GO" id="GO:0005730">
    <property type="term" value="C:nucleolus"/>
    <property type="evidence" value="ECO:0007669"/>
    <property type="project" value="InterPro"/>
</dbReference>
<dbReference type="Proteomes" id="UP000825935">
    <property type="component" value="Chromosome 18"/>
</dbReference>
<gene>
    <name evidence="3" type="ORF">KP509_18G012900</name>
</gene>
<dbReference type="SMART" id="SM00667">
    <property type="entry name" value="LisH"/>
    <property type="match status" value="1"/>
</dbReference>
<comment type="caution">
    <text evidence="3">The sequence shown here is derived from an EMBL/GenBank/DDBJ whole genome shotgun (WGS) entry which is preliminary data.</text>
</comment>
<evidence type="ECO:0000259" key="2">
    <source>
        <dbReference type="Pfam" id="PF05022"/>
    </source>
</evidence>
<feature type="compositionally biased region" description="Basic and acidic residues" evidence="1">
    <location>
        <begin position="266"/>
        <end position="278"/>
    </location>
</feature>
<feature type="compositionally biased region" description="Polar residues" evidence="1">
    <location>
        <begin position="307"/>
        <end position="316"/>
    </location>
</feature>
<feature type="compositionally biased region" description="Basic and acidic residues" evidence="1">
    <location>
        <begin position="138"/>
        <end position="167"/>
    </location>
</feature>
<protein>
    <recommendedName>
        <fullName evidence="2">Srp40 C-terminal domain-containing protein</fullName>
    </recommendedName>
</protein>
<accession>A0A8T2SMS4</accession>
<feature type="compositionally biased region" description="Basic residues" evidence="1">
    <location>
        <begin position="96"/>
        <end position="105"/>
    </location>
</feature>
<proteinExistence type="predicted"/>
<feature type="compositionally biased region" description="Basic and acidic residues" evidence="1">
    <location>
        <begin position="395"/>
        <end position="408"/>
    </location>
</feature>
<evidence type="ECO:0000256" key="1">
    <source>
        <dbReference type="SAM" id="MobiDB-lite"/>
    </source>
</evidence>
<feature type="compositionally biased region" description="Basic and acidic residues" evidence="1">
    <location>
        <begin position="232"/>
        <end position="249"/>
    </location>
</feature>
<dbReference type="Pfam" id="PF05022">
    <property type="entry name" value="SRP40_C"/>
    <property type="match status" value="1"/>
</dbReference>
<keyword evidence="4" id="KW-1185">Reference proteome</keyword>
<evidence type="ECO:0000313" key="3">
    <source>
        <dbReference type="EMBL" id="KAH7365185.1"/>
    </source>
</evidence>
<evidence type="ECO:0000313" key="4">
    <source>
        <dbReference type="Proteomes" id="UP000825935"/>
    </source>
</evidence>
<dbReference type="OrthoDB" id="5599646at2759"/>
<dbReference type="InterPro" id="IPR006594">
    <property type="entry name" value="LisH"/>
</dbReference>
<feature type="region of interest" description="Disordered" evidence="1">
    <location>
        <begin position="88"/>
        <end position="429"/>
    </location>
</feature>